<reference evidence="1 2" key="1">
    <citation type="submission" date="2024-02" db="EMBL/GenBank/DDBJ databases">
        <authorList>
            <person name="Chen Y."/>
            <person name="Shah S."/>
            <person name="Dougan E. K."/>
            <person name="Thang M."/>
            <person name="Chan C."/>
        </authorList>
    </citation>
    <scope>NUCLEOTIDE SEQUENCE [LARGE SCALE GENOMIC DNA]</scope>
</reference>
<comment type="caution">
    <text evidence="1">The sequence shown here is derived from an EMBL/GenBank/DDBJ whole genome shotgun (WGS) entry which is preliminary data.</text>
</comment>
<dbReference type="EMBL" id="CAXAMN010007288">
    <property type="protein sequence ID" value="CAK9021042.1"/>
    <property type="molecule type" value="Genomic_DNA"/>
</dbReference>
<gene>
    <name evidence="1" type="ORF">CCMP2556_LOCUS14302</name>
</gene>
<evidence type="ECO:0000313" key="2">
    <source>
        <dbReference type="Proteomes" id="UP001642484"/>
    </source>
</evidence>
<accession>A0ABP0K2P6</accession>
<organism evidence="1 2">
    <name type="scientific">Durusdinium trenchii</name>
    <dbReference type="NCBI Taxonomy" id="1381693"/>
    <lineage>
        <taxon>Eukaryota</taxon>
        <taxon>Sar</taxon>
        <taxon>Alveolata</taxon>
        <taxon>Dinophyceae</taxon>
        <taxon>Suessiales</taxon>
        <taxon>Symbiodiniaceae</taxon>
        <taxon>Durusdinium</taxon>
    </lineage>
</organism>
<dbReference type="Proteomes" id="UP001642484">
    <property type="component" value="Unassembled WGS sequence"/>
</dbReference>
<keyword evidence="2" id="KW-1185">Reference proteome</keyword>
<sequence length="267" mass="29175">MPAALADSLGPAAMELNRKIDDFNDKFSLAMSPSRPAVGSPAKATADAPRTMCQPQFTSGDRPIDPTRTLNVTTCTKDELELKELLARTPVLGQPNLWVVACKDYSLYVLNHSDSETVQVPAGELCGFGAGTFSEVTPGIARNNKDHSLPWLIDADTQLLIYTDTENTKKHLCLAQIACVCCQSRGITEMTVLDHTLEQKNKDDGAPMAFRYGVTPLPKINAFDPKGVSPDQNLMDLRPTVFGAVYKGHFRKLPTSMATVTWEALDF</sequence>
<name>A0ABP0K2P6_9DINO</name>
<proteinExistence type="predicted"/>
<evidence type="ECO:0000313" key="1">
    <source>
        <dbReference type="EMBL" id="CAK9021042.1"/>
    </source>
</evidence>
<protein>
    <submittedName>
        <fullName evidence="1">Uncharacterized protein</fullName>
    </submittedName>
</protein>